<evidence type="ECO:0000313" key="8">
    <source>
        <dbReference type="Proteomes" id="UP000243697"/>
    </source>
</evidence>
<keyword evidence="1" id="KW-0479">Metal-binding</keyword>
<dbReference type="InterPro" id="IPR013087">
    <property type="entry name" value="Znf_C2H2_type"/>
</dbReference>
<name>Q6JKA8_9CBAC</name>
<organism evidence="7 8">
    <name type="scientific">Neodiprion sertifer nucleopolyhedrovirus</name>
    <dbReference type="NCBI Taxonomy" id="111874"/>
    <lineage>
        <taxon>Viruses</taxon>
        <taxon>Viruses incertae sedis</taxon>
        <taxon>Naldaviricetes</taxon>
        <taxon>Lefavirales</taxon>
        <taxon>Baculoviridae</taxon>
        <taxon>Gammabaculovirus</taxon>
        <taxon>Gammabaculovirus nesertiferis</taxon>
    </lineage>
</organism>
<feature type="domain" description="C2H2-type" evidence="6">
    <location>
        <begin position="83"/>
        <end position="106"/>
    </location>
</feature>
<evidence type="ECO:0000256" key="3">
    <source>
        <dbReference type="ARBA" id="ARBA00022771"/>
    </source>
</evidence>
<dbReference type="KEGG" id="vg:7871778"/>
<keyword evidence="2" id="KW-0677">Repeat</keyword>
<dbReference type="PANTHER" id="PTHR24388:SF104">
    <property type="entry name" value="AT-RICH BINDING PROTEIN-RELATED"/>
    <property type="match status" value="1"/>
</dbReference>
<evidence type="ECO:0000256" key="5">
    <source>
        <dbReference type="PROSITE-ProRule" id="PRU00042"/>
    </source>
</evidence>
<dbReference type="Proteomes" id="UP000243697">
    <property type="component" value="Segment"/>
</dbReference>
<dbReference type="SMART" id="SM00355">
    <property type="entry name" value="ZnF_C2H2"/>
    <property type="match status" value="4"/>
</dbReference>
<evidence type="ECO:0000256" key="1">
    <source>
        <dbReference type="ARBA" id="ARBA00022723"/>
    </source>
</evidence>
<dbReference type="GeneID" id="7871778"/>
<reference evidence="7 8" key="1">
    <citation type="journal article" date="2004" name="J. Virol.">
        <title>Sequence analysis of the genome of the Neodiprion sertifer nucleopolyhedrovirus.</title>
        <authorList>
            <person name="Garcia-Maruniak A."/>
            <person name="Maruniak J.E."/>
            <person name="Zanotto P.M."/>
            <person name="Doumbouya A.E."/>
            <person name="Liu J.C."/>
            <person name="Merritt T.M."/>
            <person name="Lanoie J.S."/>
        </authorList>
    </citation>
    <scope>NUCLEOTIDE SEQUENCE [LARGE SCALE GENOMIC DNA]</scope>
</reference>
<dbReference type="PANTHER" id="PTHR24388">
    <property type="entry name" value="ZINC FINGER PROTEIN"/>
    <property type="match status" value="1"/>
</dbReference>
<dbReference type="GO" id="GO:0008270">
    <property type="term" value="F:zinc ion binding"/>
    <property type="evidence" value="ECO:0007669"/>
    <property type="project" value="UniProtKB-KW"/>
</dbReference>
<sequence>MPFCGICETSIKSRFKRHMECHNTNKSYVCEICQYTYATQKQLECHIKSKHSTRLLECFCNQKFNNVNTLIIHYRSHTKEKPFVCNVCRTLFRQSAHLKKHCLSQHNVVLSKDDYQKEGSVAMTRTRAMLWLLIKHMHEKEFDDSKSLSEIMSNMIGLTYTPRYETVSDFINNFKLFIVKYYPSNTINDCENMSDINRWLTRILHQNKIQLYHIIRKPLH</sequence>
<evidence type="ECO:0000256" key="2">
    <source>
        <dbReference type="ARBA" id="ARBA00022737"/>
    </source>
</evidence>
<dbReference type="Gene3D" id="3.30.160.60">
    <property type="entry name" value="Classic Zinc Finger"/>
    <property type="match status" value="3"/>
</dbReference>
<dbReference type="SUPFAM" id="SSF57667">
    <property type="entry name" value="beta-beta-alpha zinc fingers"/>
    <property type="match status" value="2"/>
</dbReference>
<keyword evidence="3 5" id="KW-0863">Zinc-finger</keyword>
<dbReference type="InterPro" id="IPR036236">
    <property type="entry name" value="Znf_C2H2_sf"/>
</dbReference>
<dbReference type="PROSITE" id="PS50157">
    <property type="entry name" value="ZINC_FINGER_C2H2_2"/>
    <property type="match status" value="2"/>
</dbReference>
<evidence type="ECO:0000313" key="7">
    <source>
        <dbReference type="EMBL" id="AAQ96429.1"/>
    </source>
</evidence>
<dbReference type="EMBL" id="AY430810">
    <property type="protein sequence ID" value="AAQ96429.1"/>
    <property type="molecule type" value="Genomic_DNA"/>
</dbReference>
<dbReference type="PROSITE" id="PS00028">
    <property type="entry name" value="ZINC_FINGER_C2H2_1"/>
    <property type="match status" value="1"/>
</dbReference>
<evidence type="ECO:0000259" key="6">
    <source>
        <dbReference type="PROSITE" id="PS50157"/>
    </source>
</evidence>
<keyword evidence="4" id="KW-0862">Zinc</keyword>
<dbReference type="OrthoDB" id="19871at10239"/>
<dbReference type="InterPro" id="IPR050527">
    <property type="entry name" value="Snail/Krueppel_Znf"/>
</dbReference>
<dbReference type="Pfam" id="PF12874">
    <property type="entry name" value="zf-met"/>
    <property type="match status" value="2"/>
</dbReference>
<dbReference type="RefSeq" id="YP_025159.1">
    <property type="nucleotide sequence ID" value="NC_005905.1"/>
</dbReference>
<proteinExistence type="predicted"/>
<keyword evidence="8" id="KW-1185">Reference proteome</keyword>
<dbReference type="GO" id="GO:0000978">
    <property type="term" value="F:RNA polymerase II cis-regulatory region sequence-specific DNA binding"/>
    <property type="evidence" value="ECO:0007669"/>
    <property type="project" value="TreeGrafter"/>
</dbReference>
<dbReference type="FunFam" id="3.30.160.60:FF:000446">
    <property type="entry name" value="Zinc finger protein"/>
    <property type="match status" value="1"/>
</dbReference>
<feature type="domain" description="C2H2-type" evidence="6">
    <location>
        <begin position="43"/>
        <end position="82"/>
    </location>
</feature>
<evidence type="ECO:0000256" key="4">
    <source>
        <dbReference type="ARBA" id="ARBA00022833"/>
    </source>
</evidence>
<dbReference type="GO" id="GO:0000981">
    <property type="term" value="F:DNA-binding transcription factor activity, RNA polymerase II-specific"/>
    <property type="evidence" value="ECO:0007669"/>
    <property type="project" value="TreeGrafter"/>
</dbReference>
<accession>Q6JKA8</accession>
<protein>
    <recommendedName>
        <fullName evidence="6">C2H2-type domain-containing protein</fullName>
    </recommendedName>
</protein>